<evidence type="ECO:0000256" key="6">
    <source>
        <dbReference type="ARBA" id="ARBA00023136"/>
    </source>
</evidence>
<evidence type="ECO:0000256" key="2">
    <source>
        <dbReference type="ARBA" id="ARBA00022448"/>
    </source>
</evidence>
<dbReference type="InterPro" id="IPR051393">
    <property type="entry name" value="ABC_transporter_permease"/>
</dbReference>
<dbReference type="CDD" id="cd06261">
    <property type="entry name" value="TM_PBP2"/>
    <property type="match status" value="1"/>
</dbReference>
<dbReference type="PANTHER" id="PTHR30193:SF41">
    <property type="entry name" value="DIACETYLCHITOBIOSE UPTAKE SYSTEM PERMEASE PROTEIN NGCF"/>
    <property type="match status" value="1"/>
</dbReference>
<dbReference type="Pfam" id="PF00528">
    <property type="entry name" value="BPD_transp_1"/>
    <property type="match status" value="1"/>
</dbReference>
<comment type="similarity">
    <text evidence="7">Belongs to the binding-protein-dependent transport system permease family.</text>
</comment>
<feature type="region of interest" description="Disordered" evidence="8">
    <location>
        <begin position="1"/>
        <end position="26"/>
    </location>
</feature>
<dbReference type="SUPFAM" id="SSF160964">
    <property type="entry name" value="MalF N-terminal region-like"/>
    <property type="match status" value="1"/>
</dbReference>
<reference evidence="10 11" key="1">
    <citation type="submission" date="2017-12" db="EMBL/GenBank/DDBJ databases">
        <title>Sequencing the genomes of 1000 Actinobacteria strains.</title>
        <authorList>
            <person name="Klenk H.-P."/>
        </authorList>
    </citation>
    <scope>NUCLEOTIDE SEQUENCE [LARGE SCALE GENOMIC DNA]</scope>
    <source>
        <strain evidence="10 11">DSM 12806</strain>
    </source>
</reference>
<keyword evidence="3" id="KW-1003">Cell membrane</keyword>
<protein>
    <submittedName>
        <fullName evidence="10">Carbohydrate ABC transporter membrane protein 1 (CUT1 family)</fullName>
    </submittedName>
</protein>
<evidence type="ECO:0000313" key="11">
    <source>
        <dbReference type="Proteomes" id="UP000233781"/>
    </source>
</evidence>
<evidence type="ECO:0000256" key="1">
    <source>
        <dbReference type="ARBA" id="ARBA00004651"/>
    </source>
</evidence>
<evidence type="ECO:0000259" key="9">
    <source>
        <dbReference type="PROSITE" id="PS50928"/>
    </source>
</evidence>
<dbReference type="PANTHER" id="PTHR30193">
    <property type="entry name" value="ABC TRANSPORTER PERMEASE PROTEIN"/>
    <property type="match status" value="1"/>
</dbReference>
<evidence type="ECO:0000256" key="7">
    <source>
        <dbReference type="RuleBase" id="RU363032"/>
    </source>
</evidence>
<dbReference type="RefSeq" id="WP_101395463.1">
    <property type="nucleotide sequence ID" value="NZ_PJNE01000001.1"/>
</dbReference>
<evidence type="ECO:0000256" key="5">
    <source>
        <dbReference type="ARBA" id="ARBA00022989"/>
    </source>
</evidence>
<dbReference type="GO" id="GO:0055085">
    <property type="term" value="P:transmembrane transport"/>
    <property type="evidence" value="ECO:0007669"/>
    <property type="project" value="InterPro"/>
</dbReference>
<feature type="domain" description="ABC transmembrane type-1" evidence="9">
    <location>
        <begin position="91"/>
        <end position="305"/>
    </location>
</feature>
<feature type="transmembrane region" description="Helical" evidence="7">
    <location>
        <begin position="34"/>
        <end position="53"/>
    </location>
</feature>
<feature type="transmembrane region" description="Helical" evidence="7">
    <location>
        <begin position="179"/>
        <end position="201"/>
    </location>
</feature>
<comment type="caution">
    <text evidence="10">The sequence shown here is derived from an EMBL/GenBank/DDBJ whole genome shotgun (WGS) entry which is preliminary data.</text>
</comment>
<dbReference type="Proteomes" id="UP000233781">
    <property type="component" value="Unassembled WGS sequence"/>
</dbReference>
<dbReference type="SUPFAM" id="SSF161098">
    <property type="entry name" value="MetI-like"/>
    <property type="match status" value="1"/>
</dbReference>
<keyword evidence="6 7" id="KW-0472">Membrane</keyword>
<sequence length="313" mass="33297">MTDTTTAARSRPSAPERARRRRGGGPPGEPRNVAWLYLLPALLVYAAFLLYPLGRAVQISLYDWNGNTLATWAGLDNYVEVVGDPALRASFGHALVLIVFYAVLPVLVGLVLAAILSRAEVRGLAFFRTVVFLPQVVAMVVIAVAWRRMYAPAGSVNDLLGAIGLGGLARGWLGDYTAALPAVGLIGTWFEIGLVTVLLLAGTGKIATELYEAARLDGAGPVREFLSITLPALRGEIAVALTLTVIAALRTFDLVYVTTRGGPGTSTSVPSYEVYNRAFQQGRVGSAAAIAVVLTILIFAISFGITRIADRDR</sequence>
<accession>A0A2N3YJJ5</accession>
<dbReference type="InterPro" id="IPR000515">
    <property type="entry name" value="MetI-like"/>
</dbReference>
<dbReference type="Gene3D" id="1.10.3720.10">
    <property type="entry name" value="MetI-like"/>
    <property type="match status" value="1"/>
</dbReference>
<organism evidence="10 11">
    <name type="scientific">Phycicoccus duodecadis</name>
    <dbReference type="NCBI Taxonomy" id="173053"/>
    <lineage>
        <taxon>Bacteria</taxon>
        <taxon>Bacillati</taxon>
        <taxon>Actinomycetota</taxon>
        <taxon>Actinomycetes</taxon>
        <taxon>Micrococcales</taxon>
        <taxon>Intrasporangiaceae</taxon>
        <taxon>Phycicoccus</taxon>
    </lineage>
</organism>
<gene>
    <name evidence="10" type="ORF">ATL31_1807</name>
</gene>
<proteinExistence type="inferred from homology"/>
<evidence type="ECO:0000256" key="3">
    <source>
        <dbReference type="ARBA" id="ARBA00022475"/>
    </source>
</evidence>
<dbReference type="InterPro" id="IPR035906">
    <property type="entry name" value="MetI-like_sf"/>
</dbReference>
<comment type="subcellular location">
    <subcellularLocation>
        <location evidence="1 7">Cell membrane</location>
        <topology evidence="1 7">Multi-pass membrane protein</topology>
    </subcellularLocation>
</comment>
<feature type="transmembrane region" description="Helical" evidence="7">
    <location>
        <begin position="123"/>
        <end position="144"/>
    </location>
</feature>
<keyword evidence="11" id="KW-1185">Reference proteome</keyword>
<dbReference type="GO" id="GO:0005886">
    <property type="term" value="C:plasma membrane"/>
    <property type="evidence" value="ECO:0007669"/>
    <property type="project" value="UniProtKB-SubCell"/>
</dbReference>
<feature type="transmembrane region" description="Helical" evidence="7">
    <location>
        <begin position="284"/>
        <end position="305"/>
    </location>
</feature>
<name>A0A2N3YJJ5_9MICO</name>
<feature type="transmembrane region" description="Helical" evidence="7">
    <location>
        <begin position="94"/>
        <end position="117"/>
    </location>
</feature>
<dbReference type="EMBL" id="PJNE01000001">
    <property type="protein sequence ID" value="PKW26978.1"/>
    <property type="molecule type" value="Genomic_DNA"/>
</dbReference>
<keyword evidence="5 7" id="KW-1133">Transmembrane helix</keyword>
<dbReference type="OrthoDB" id="4790574at2"/>
<evidence type="ECO:0000313" key="10">
    <source>
        <dbReference type="EMBL" id="PKW26978.1"/>
    </source>
</evidence>
<evidence type="ECO:0000256" key="8">
    <source>
        <dbReference type="SAM" id="MobiDB-lite"/>
    </source>
</evidence>
<dbReference type="AlphaFoldDB" id="A0A2N3YJJ5"/>
<keyword evidence="4 7" id="KW-0812">Transmembrane</keyword>
<dbReference type="PROSITE" id="PS50928">
    <property type="entry name" value="ABC_TM1"/>
    <property type="match status" value="1"/>
</dbReference>
<keyword evidence="2 7" id="KW-0813">Transport</keyword>
<evidence type="ECO:0000256" key="4">
    <source>
        <dbReference type="ARBA" id="ARBA00022692"/>
    </source>
</evidence>